<organism evidence="2 3">
    <name type="scientific">Xylaria grammica</name>
    <dbReference type="NCBI Taxonomy" id="363999"/>
    <lineage>
        <taxon>Eukaryota</taxon>
        <taxon>Fungi</taxon>
        <taxon>Dikarya</taxon>
        <taxon>Ascomycota</taxon>
        <taxon>Pezizomycotina</taxon>
        <taxon>Sordariomycetes</taxon>
        <taxon>Xylariomycetidae</taxon>
        <taxon>Xylariales</taxon>
        <taxon>Xylariaceae</taxon>
        <taxon>Xylaria</taxon>
    </lineage>
</organism>
<feature type="region of interest" description="Disordered" evidence="1">
    <location>
        <begin position="271"/>
        <end position="292"/>
    </location>
</feature>
<comment type="caution">
    <text evidence="2">The sequence shown here is derived from an EMBL/GenBank/DDBJ whole genome shotgun (WGS) entry which is preliminary data.</text>
</comment>
<gene>
    <name evidence="2" type="ORF">EKO27_g3129</name>
</gene>
<evidence type="ECO:0000313" key="3">
    <source>
        <dbReference type="Proteomes" id="UP000286045"/>
    </source>
</evidence>
<protein>
    <submittedName>
        <fullName evidence="2">Uncharacterized protein</fullName>
    </submittedName>
</protein>
<sequence length="325" mass="36046">MAPCGGHPFLDRIRQFSDFYFTPYMANEESSSPHEHNGSSSTGEEIQAAAVPQQEQQRIVLENINAPRESAALLLCARVLEEYYAGLGHIDSTIDTDIAQNPSPLCPECPKEKNNGNRDTEKEKGGGKGPVLTMEIRMKTKLTQIAACVAEGCVCCDFDEAISSPSREAQPKDSKLSRFPLCGCGHPRTSHSPSPSSGISRLLRHYTNWNSASYTALGHRSPAGQEKRRVVDIRVCSAPGTNCRCPDYDKGRHTGRCGRCGHYDDAHSPVSVAREEQKPEKRQKRKGKRTDLAQKNAEWELSWILVENAYLLLNQMAQFSPDENQ</sequence>
<feature type="compositionally biased region" description="Basic and acidic residues" evidence="1">
    <location>
        <begin position="271"/>
        <end position="280"/>
    </location>
</feature>
<evidence type="ECO:0000256" key="1">
    <source>
        <dbReference type="SAM" id="MobiDB-lite"/>
    </source>
</evidence>
<dbReference type="Proteomes" id="UP000286045">
    <property type="component" value="Unassembled WGS sequence"/>
</dbReference>
<accession>A0A439DC32</accession>
<feature type="region of interest" description="Disordered" evidence="1">
    <location>
        <begin position="27"/>
        <end position="54"/>
    </location>
</feature>
<name>A0A439DC32_9PEZI</name>
<dbReference type="AlphaFoldDB" id="A0A439DC32"/>
<evidence type="ECO:0000313" key="2">
    <source>
        <dbReference type="EMBL" id="RWA11962.1"/>
    </source>
</evidence>
<feature type="compositionally biased region" description="Basic and acidic residues" evidence="1">
    <location>
        <begin position="109"/>
        <end position="126"/>
    </location>
</feature>
<feature type="region of interest" description="Disordered" evidence="1">
    <location>
        <begin position="101"/>
        <end position="130"/>
    </location>
</feature>
<dbReference type="EMBL" id="RYZI01000064">
    <property type="protein sequence ID" value="RWA11962.1"/>
    <property type="molecule type" value="Genomic_DNA"/>
</dbReference>
<proteinExistence type="predicted"/>
<reference evidence="2 3" key="1">
    <citation type="submission" date="2018-12" db="EMBL/GenBank/DDBJ databases">
        <title>Draft genome sequence of Xylaria grammica IHI A82.</title>
        <authorList>
            <person name="Buettner E."/>
            <person name="Kellner H."/>
        </authorList>
    </citation>
    <scope>NUCLEOTIDE SEQUENCE [LARGE SCALE GENOMIC DNA]</scope>
    <source>
        <strain evidence="2 3">IHI A82</strain>
    </source>
</reference>
<keyword evidence="3" id="KW-1185">Reference proteome</keyword>